<dbReference type="AlphaFoldDB" id="A0A6C0IKU2"/>
<dbReference type="EMBL" id="MN740209">
    <property type="protein sequence ID" value="QHT93592.1"/>
    <property type="molecule type" value="Genomic_DNA"/>
</dbReference>
<evidence type="ECO:0000256" key="1">
    <source>
        <dbReference type="SAM" id="Phobius"/>
    </source>
</evidence>
<sequence length="118" mass="13683">MHVYSSMYKYHKFHHIFDNILLPSIGNATSKEEFLLAYVVPTFVAGKMVTINEASFIISVFIISLFNLFIHCGPLQYVDWAPGFISPQHHHLHHKEKSKHYSAPLINYDSLFEKKMST</sequence>
<protein>
    <recommendedName>
        <fullName evidence="2">Fatty acid hydroxylase domain-containing protein</fullName>
    </recommendedName>
</protein>
<accession>A0A6C0IKU2</accession>
<organism evidence="3">
    <name type="scientific">viral metagenome</name>
    <dbReference type="NCBI Taxonomy" id="1070528"/>
    <lineage>
        <taxon>unclassified sequences</taxon>
        <taxon>metagenomes</taxon>
        <taxon>organismal metagenomes</taxon>
    </lineage>
</organism>
<keyword evidence="1" id="KW-1133">Transmembrane helix</keyword>
<dbReference type="GO" id="GO:0016491">
    <property type="term" value="F:oxidoreductase activity"/>
    <property type="evidence" value="ECO:0007669"/>
    <property type="project" value="InterPro"/>
</dbReference>
<feature type="transmembrane region" description="Helical" evidence="1">
    <location>
        <begin position="56"/>
        <end position="77"/>
    </location>
</feature>
<reference evidence="3" key="1">
    <citation type="journal article" date="2020" name="Nature">
        <title>Giant virus diversity and host interactions through global metagenomics.</title>
        <authorList>
            <person name="Schulz F."/>
            <person name="Roux S."/>
            <person name="Paez-Espino D."/>
            <person name="Jungbluth S."/>
            <person name="Walsh D.A."/>
            <person name="Denef V.J."/>
            <person name="McMahon K.D."/>
            <person name="Konstantinidis K.T."/>
            <person name="Eloe-Fadrosh E.A."/>
            <person name="Kyrpides N.C."/>
            <person name="Woyke T."/>
        </authorList>
    </citation>
    <scope>NUCLEOTIDE SEQUENCE</scope>
    <source>
        <strain evidence="3">GVMAG-M-3300024252-29</strain>
    </source>
</reference>
<keyword evidence="1" id="KW-0472">Membrane</keyword>
<dbReference type="InterPro" id="IPR006694">
    <property type="entry name" value="Fatty_acid_hydroxylase"/>
</dbReference>
<evidence type="ECO:0000313" key="3">
    <source>
        <dbReference type="EMBL" id="QHT93592.1"/>
    </source>
</evidence>
<proteinExistence type="predicted"/>
<keyword evidence="1" id="KW-0812">Transmembrane</keyword>
<dbReference type="GO" id="GO:0008610">
    <property type="term" value="P:lipid biosynthetic process"/>
    <property type="evidence" value="ECO:0007669"/>
    <property type="project" value="InterPro"/>
</dbReference>
<name>A0A6C0IKU2_9ZZZZ</name>
<evidence type="ECO:0000259" key="2">
    <source>
        <dbReference type="Pfam" id="PF04116"/>
    </source>
</evidence>
<dbReference type="GO" id="GO:0005506">
    <property type="term" value="F:iron ion binding"/>
    <property type="evidence" value="ECO:0007669"/>
    <property type="project" value="InterPro"/>
</dbReference>
<dbReference type="Pfam" id="PF04116">
    <property type="entry name" value="FA_hydroxylase"/>
    <property type="match status" value="1"/>
</dbReference>
<feature type="domain" description="Fatty acid hydroxylase" evidence="2">
    <location>
        <begin position="1"/>
        <end position="112"/>
    </location>
</feature>